<comment type="caution">
    <text evidence="1">The sequence shown here is derived from an EMBL/GenBank/DDBJ whole genome shotgun (WGS) entry which is preliminary data.</text>
</comment>
<dbReference type="EMBL" id="QRBI01000104">
    <property type="protein sequence ID" value="RMC15353.1"/>
    <property type="molecule type" value="Genomic_DNA"/>
</dbReference>
<organism evidence="1 2">
    <name type="scientific">Hirundo rustica rustica</name>
    <dbReference type="NCBI Taxonomy" id="333673"/>
    <lineage>
        <taxon>Eukaryota</taxon>
        <taxon>Metazoa</taxon>
        <taxon>Chordata</taxon>
        <taxon>Craniata</taxon>
        <taxon>Vertebrata</taxon>
        <taxon>Euteleostomi</taxon>
        <taxon>Archelosauria</taxon>
        <taxon>Archosauria</taxon>
        <taxon>Dinosauria</taxon>
        <taxon>Saurischia</taxon>
        <taxon>Theropoda</taxon>
        <taxon>Coelurosauria</taxon>
        <taxon>Aves</taxon>
        <taxon>Neognathae</taxon>
        <taxon>Neoaves</taxon>
        <taxon>Telluraves</taxon>
        <taxon>Australaves</taxon>
        <taxon>Passeriformes</taxon>
        <taxon>Sylvioidea</taxon>
        <taxon>Hirundinidae</taxon>
        <taxon>Hirundo</taxon>
    </lineage>
</organism>
<dbReference type="OrthoDB" id="10465969at2759"/>
<protein>
    <submittedName>
        <fullName evidence="1">Uncharacterized protein</fullName>
    </submittedName>
</protein>
<dbReference type="AlphaFoldDB" id="A0A3M0KQG9"/>
<reference evidence="1 2" key="1">
    <citation type="submission" date="2018-07" db="EMBL/GenBank/DDBJ databases">
        <title>A high quality draft genome assembly of the barn swallow (H. rustica rustica).</title>
        <authorList>
            <person name="Formenti G."/>
            <person name="Chiara M."/>
            <person name="Poveda L."/>
            <person name="Francoijs K.-J."/>
            <person name="Bonisoli-Alquati A."/>
            <person name="Canova L."/>
            <person name="Gianfranceschi L."/>
            <person name="Horner D.S."/>
            <person name="Saino N."/>
        </authorList>
    </citation>
    <scope>NUCLEOTIDE SEQUENCE [LARGE SCALE GENOMIC DNA]</scope>
    <source>
        <strain evidence="1">Chelidonia</strain>
        <tissue evidence="1">Blood</tissue>
    </source>
</reference>
<accession>A0A3M0KQG9</accession>
<dbReference type="Proteomes" id="UP000269221">
    <property type="component" value="Unassembled WGS sequence"/>
</dbReference>
<gene>
    <name evidence="1" type="ORF">DUI87_07544</name>
</gene>
<proteinExistence type="predicted"/>
<sequence length="127" mass="14844">MKTTTEERGTDTDQEASSCQTLPAAKLTAAPDQAALKKRLLGLWGMQIIDKNDNLKYYVQFWALHCKKDIETWEQVQRRAIELMKSLEHRFDEEQLRELGLFTLDRRRLTGDLIIYNSLKGRRCQIS</sequence>
<name>A0A3M0KQG9_HIRRU</name>
<keyword evidence="2" id="KW-1185">Reference proteome</keyword>
<evidence type="ECO:0000313" key="1">
    <source>
        <dbReference type="EMBL" id="RMC15353.1"/>
    </source>
</evidence>
<evidence type="ECO:0000313" key="2">
    <source>
        <dbReference type="Proteomes" id="UP000269221"/>
    </source>
</evidence>
<dbReference type="STRING" id="333673.A0A3M0KQG9"/>